<accession>A6TM92</accession>
<dbReference type="eggNOG" id="COG0745">
    <property type="taxonomic scope" value="Bacteria"/>
</dbReference>
<evidence type="ECO:0000313" key="12">
    <source>
        <dbReference type="EMBL" id="ABR47310.1"/>
    </source>
</evidence>
<dbReference type="KEGG" id="amt:Amet_1099"/>
<evidence type="ECO:0000256" key="3">
    <source>
        <dbReference type="ARBA" id="ARBA00023012"/>
    </source>
</evidence>
<dbReference type="InterPro" id="IPR001867">
    <property type="entry name" value="OmpR/PhoB-type_DNA-bd"/>
</dbReference>
<evidence type="ECO:0000256" key="5">
    <source>
        <dbReference type="ARBA" id="ARBA00023125"/>
    </source>
</evidence>
<comment type="function">
    <text evidence="7">May play the central regulatory role in sporulation. It may be an element of the effector pathway responsible for the activation of sporulation genes in response to nutritional stress. Spo0A may act in concert with spo0H (a sigma factor) to control the expression of some genes that are critical to the sporulation process.</text>
</comment>
<reference evidence="13" key="1">
    <citation type="journal article" date="2016" name="Genome Announc.">
        <title>Complete genome sequence of Alkaliphilus metalliredigens strain QYMF, an alkaliphilic and metal-reducing bacterium isolated from borax-contaminated leachate ponds.</title>
        <authorList>
            <person name="Hwang C."/>
            <person name="Copeland A."/>
            <person name="Lucas S."/>
            <person name="Lapidus A."/>
            <person name="Barry K."/>
            <person name="Detter J.C."/>
            <person name="Glavina Del Rio T."/>
            <person name="Hammon N."/>
            <person name="Israni S."/>
            <person name="Dalin E."/>
            <person name="Tice H."/>
            <person name="Pitluck S."/>
            <person name="Chertkov O."/>
            <person name="Brettin T."/>
            <person name="Bruce D."/>
            <person name="Han C."/>
            <person name="Schmutz J."/>
            <person name="Larimer F."/>
            <person name="Land M.L."/>
            <person name="Hauser L."/>
            <person name="Kyrpides N."/>
            <person name="Mikhailova N."/>
            <person name="Ye Q."/>
            <person name="Zhou J."/>
            <person name="Richardson P."/>
            <person name="Fields M.W."/>
        </authorList>
    </citation>
    <scope>NUCLEOTIDE SEQUENCE [LARGE SCALE GENOMIC DNA]</scope>
    <source>
        <strain evidence="13">QYMF</strain>
    </source>
</reference>
<dbReference type="CDD" id="cd17574">
    <property type="entry name" value="REC_OmpR"/>
    <property type="match status" value="1"/>
</dbReference>
<feature type="domain" description="OmpR/PhoB-type" evidence="11">
    <location>
        <begin position="132"/>
        <end position="229"/>
    </location>
</feature>
<dbReference type="OrthoDB" id="9802426at2"/>
<dbReference type="GO" id="GO:0006355">
    <property type="term" value="P:regulation of DNA-templated transcription"/>
    <property type="evidence" value="ECO:0007669"/>
    <property type="project" value="InterPro"/>
</dbReference>
<keyword evidence="13" id="KW-1185">Reference proteome</keyword>
<dbReference type="GO" id="GO:0000976">
    <property type="term" value="F:transcription cis-regulatory region binding"/>
    <property type="evidence" value="ECO:0007669"/>
    <property type="project" value="TreeGrafter"/>
</dbReference>
<dbReference type="InterPro" id="IPR039420">
    <property type="entry name" value="WalR-like"/>
</dbReference>
<protein>
    <recommendedName>
        <fullName evidence="1">Stage 0 sporulation protein A homolog</fullName>
    </recommendedName>
</protein>
<dbReference type="STRING" id="293826.Amet_1099"/>
<dbReference type="GO" id="GO:0000156">
    <property type="term" value="F:phosphorelay response regulator activity"/>
    <property type="evidence" value="ECO:0007669"/>
    <property type="project" value="TreeGrafter"/>
</dbReference>
<dbReference type="PROSITE" id="PS51755">
    <property type="entry name" value="OMPR_PHOB"/>
    <property type="match status" value="1"/>
</dbReference>
<organism evidence="12 13">
    <name type="scientific">Alkaliphilus metalliredigens (strain QYMF)</name>
    <dbReference type="NCBI Taxonomy" id="293826"/>
    <lineage>
        <taxon>Bacteria</taxon>
        <taxon>Bacillati</taxon>
        <taxon>Bacillota</taxon>
        <taxon>Clostridia</taxon>
        <taxon>Peptostreptococcales</taxon>
        <taxon>Natronincolaceae</taxon>
        <taxon>Alkaliphilus</taxon>
    </lineage>
</organism>
<dbReference type="RefSeq" id="WP_012062352.1">
    <property type="nucleotide sequence ID" value="NC_009633.1"/>
</dbReference>
<dbReference type="CDD" id="cd00383">
    <property type="entry name" value="trans_reg_C"/>
    <property type="match status" value="1"/>
</dbReference>
<gene>
    <name evidence="12" type="ordered locus">Amet_1099</name>
</gene>
<dbReference type="PANTHER" id="PTHR48111">
    <property type="entry name" value="REGULATOR OF RPOS"/>
    <property type="match status" value="1"/>
</dbReference>
<feature type="DNA-binding region" description="OmpR/PhoB-type" evidence="9">
    <location>
        <begin position="132"/>
        <end position="229"/>
    </location>
</feature>
<dbReference type="Gene3D" id="3.40.50.2300">
    <property type="match status" value="1"/>
</dbReference>
<feature type="modified residue" description="4-aspartylphosphate" evidence="8">
    <location>
        <position position="56"/>
    </location>
</feature>
<dbReference type="EMBL" id="CP000724">
    <property type="protein sequence ID" value="ABR47310.1"/>
    <property type="molecule type" value="Genomic_DNA"/>
</dbReference>
<evidence type="ECO:0000259" key="10">
    <source>
        <dbReference type="PROSITE" id="PS50110"/>
    </source>
</evidence>
<evidence type="ECO:0000256" key="8">
    <source>
        <dbReference type="PROSITE-ProRule" id="PRU00169"/>
    </source>
</evidence>
<dbReference type="SUPFAM" id="SSF46894">
    <property type="entry name" value="C-terminal effector domain of the bipartite response regulators"/>
    <property type="match status" value="1"/>
</dbReference>
<dbReference type="Gene3D" id="1.10.10.10">
    <property type="entry name" value="Winged helix-like DNA-binding domain superfamily/Winged helix DNA-binding domain"/>
    <property type="match status" value="1"/>
</dbReference>
<dbReference type="Pfam" id="PF00072">
    <property type="entry name" value="Response_reg"/>
    <property type="match status" value="1"/>
</dbReference>
<dbReference type="PROSITE" id="PS50110">
    <property type="entry name" value="RESPONSE_REGULATORY"/>
    <property type="match status" value="1"/>
</dbReference>
<keyword evidence="2 8" id="KW-0597">Phosphoprotein</keyword>
<evidence type="ECO:0000256" key="9">
    <source>
        <dbReference type="PROSITE-ProRule" id="PRU01091"/>
    </source>
</evidence>
<evidence type="ECO:0000256" key="6">
    <source>
        <dbReference type="ARBA" id="ARBA00023163"/>
    </source>
</evidence>
<dbReference type="Pfam" id="PF00486">
    <property type="entry name" value="Trans_reg_C"/>
    <property type="match status" value="1"/>
</dbReference>
<dbReference type="FunFam" id="3.40.50.2300:FF:000001">
    <property type="entry name" value="DNA-binding response regulator PhoB"/>
    <property type="match status" value="1"/>
</dbReference>
<evidence type="ECO:0000259" key="11">
    <source>
        <dbReference type="PROSITE" id="PS51755"/>
    </source>
</evidence>
<feature type="domain" description="Response regulatory" evidence="10">
    <location>
        <begin position="7"/>
        <end position="120"/>
    </location>
</feature>
<dbReference type="Gene3D" id="6.10.250.690">
    <property type="match status" value="1"/>
</dbReference>
<dbReference type="AlphaFoldDB" id="A6TM92"/>
<dbReference type="GO" id="GO:0005829">
    <property type="term" value="C:cytosol"/>
    <property type="evidence" value="ECO:0007669"/>
    <property type="project" value="TreeGrafter"/>
</dbReference>
<dbReference type="SMART" id="SM00862">
    <property type="entry name" value="Trans_reg_C"/>
    <property type="match status" value="1"/>
</dbReference>
<dbReference type="InterPro" id="IPR016032">
    <property type="entry name" value="Sig_transdc_resp-reg_C-effctor"/>
</dbReference>
<keyword evidence="4" id="KW-0805">Transcription regulation</keyword>
<dbReference type="GO" id="GO:0032993">
    <property type="term" value="C:protein-DNA complex"/>
    <property type="evidence" value="ECO:0007669"/>
    <property type="project" value="TreeGrafter"/>
</dbReference>
<evidence type="ECO:0000256" key="4">
    <source>
        <dbReference type="ARBA" id="ARBA00023015"/>
    </source>
</evidence>
<dbReference type="PANTHER" id="PTHR48111:SF73">
    <property type="entry name" value="ALKALINE PHOSPHATASE SYNTHESIS TRANSCRIPTIONAL REGULATORY PROTEIN PHOP"/>
    <property type="match status" value="1"/>
</dbReference>
<dbReference type="InterPro" id="IPR001789">
    <property type="entry name" value="Sig_transdc_resp-reg_receiver"/>
</dbReference>
<keyword evidence="5 9" id="KW-0238">DNA-binding</keyword>
<keyword evidence="3" id="KW-0902">Two-component regulatory system</keyword>
<dbReference type="SUPFAM" id="SSF52172">
    <property type="entry name" value="CheY-like"/>
    <property type="match status" value="1"/>
</dbReference>
<proteinExistence type="predicted"/>
<dbReference type="InterPro" id="IPR036388">
    <property type="entry name" value="WH-like_DNA-bd_sf"/>
</dbReference>
<dbReference type="Proteomes" id="UP000001572">
    <property type="component" value="Chromosome"/>
</dbReference>
<evidence type="ECO:0000256" key="7">
    <source>
        <dbReference type="ARBA" id="ARBA00024867"/>
    </source>
</evidence>
<keyword evidence="6" id="KW-0804">Transcription</keyword>
<dbReference type="HOGENOM" id="CLU_000445_30_4_9"/>
<dbReference type="SMART" id="SM00448">
    <property type="entry name" value="REC"/>
    <property type="match status" value="1"/>
</dbReference>
<name>A6TM92_ALKMQ</name>
<dbReference type="InterPro" id="IPR011006">
    <property type="entry name" value="CheY-like_superfamily"/>
</dbReference>
<evidence type="ECO:0000313" key="13">
    <source>
        <dbReference type="Proteomes" id="UP000001572"/>
    </source>
</evidence>
<sequence>MEANKKRVLIVEDEKNIADVIKAYLEKEKYEAIVTHNGKEAIDIFQQQSFDFVILDLMLPGLSGEEICNRIRLQSDVPILMLTAKVEETDQIHGLDIGADDYMTKPFSPKELMARVRAIMRRTSNEGVRAHLIELNGGDLKVDIRGMETRKKGELMDLTATEFKLLSIFIQNSGKVFSREELVLKVLGYDYVGYDRTIDVHIKNVRHKIECEQYKYIVTVYGVGYRFVKVST</sequence>
<evidence type="ECO:0000256" key="1">
    <source>
        <dbReference type="ARBA" id="ARBA00018672"/>
    </source>
</evidence>
<evidence type="ECO:0000256" key="2">
    <source>
        <dbReference type="ARBA" id="ARBA00022553"/>
    </source>
</evidence>